<dbReference type="AlphaFoldDB" id="A0AAD8PGL0"/>
<sequence length="262" mass="30300">MAKTPKVKGYGAYWKGDIKNKTIARKNKQYISDQRCLRVYKKQLHKQYPNDNERNDAPGKNQSLDEAGPSAERTSDPIADYQVKVIKPKVETLYYVAAREDHRKAKIKDGGSGNHFKRDLRESESSGHDSDGSGQSDSDEVDDDEQSEDDEIDSHLRDHVGDGRTRRGIEKANSLSDNKQKFTGVYGKALKKKHEKLQIKKQLNDERVNKIKQKKREIREKKQERYARHRLLGSRTKRGQPIMANVISHLMNKFQKKHKMDE</sequence>
<feature type="region of interest" description="Disordered" evidence="1">
    <location>
        <begin position="42"/>
        <end position="80"/>
    </location>
</feature>
<dbReference type="Proteomes" id="UP001230268">
    <property type="component" value="Unassembled WGS sequence"/>
</dbReference>
<evidence type="ECO:0000313" key="2">
    <source>
        <dbReference type="EMBL" id="KAK1444902.1"/>
    </source>
</evidence>
<proteinExistence type="predicted"/>
<protein>
    <recommendedName>
        <fullName evidence="4">rRNA-processing protein FYV7</fullName>
    </recommendedName>
</protein>
<accession>A0AAD8PGL0</accession>
<dbReference type="EMBL" id="JAVEPI010000001">
    <property type="protein sequence ID" value="KAK1444902.1"/>
    <property type="molecule type" value="Genomic_DNA"/>
</dbReference>
<gene>
    <name evidence="2" type="ORF">BgAZ_108080</name>
</gene>
<feature type="region of interest" description="Disordered" evidence="1">
    <location>
        <begin position="105"/>
        <end position="170"/>
    </location>
</feature>
<feature type="compositionally biased region" description="Basic and acidic residues" evidence="1">
    <location>
        <begin position="116"/>
        <end position="131"/>
    </location>
</feature>
<comment type="caution">
    <text evidence="2">The sequence shown here is derived from an EMBL/GenBank/DDBJ whole genome shotgun (WGS) entry which is preliminary data.</text>
</comment>
<evidence type="ECO:0000313" key="3">
    <source>
        <dbReference type="Proteomes" id="UP001230268"/>
    </source>
</evidence>
<evidence type="ECO:0000256" key="1">
    <source>
        <dbReference type="SAM" id="MobiDB-lite"/>
    </source>
</evidence>
<keyword evidence="3" id="KW-1185">Reference proteome</keyword>
<dbReference type="InterPro" id="IPR013730">
    <property type="entry name" value="Fyv7/TAP26"/>
</dbReference>
<name>A0AAD8PGL0_BABGI</name>
<feature type="compositionally biased region" description="Basic and acidic residues" evidence="1">
    <location>
        <begin position="153"/>
        <end position="170"/>
    </location>
</feature>
<feature type="compositionally biased region" description="Acidic residues" evidence="1">
    <location>
        <begin position="137"/>
        <end position="152"/>
    </location>
</feature>
<dbReference type="Pfam" id="PF08524">
    <property type="entry name" value="rRNA_processing"/>
    <property type="match status" value="1"/>
</dbReference>
<organism evidence="2 3">
    <name type="scientific">Babesia gibsoni</name>
    <dbReference type="NCBI Taxonomy" id="33632"/>
    <lineage>
        <taxon>Eukaryota</taxon>
        <taxon>Sar</taxon>
        <taxon>Alveolata</taxon>
        <taxon>Apicomplexa</taxon>
        <taxon>Aconoidasida</taxon>
        <taxon>Piroplasmida</taxon>
        <taxon>Babesiidae</taxon>
        <taxon>Babesia</taxon>
    </lineage>
</organism>
<evidence type="ECO:0008006" key="4">
    <source>
        <dbReference type="Google" id="ProtNLM"/>
    </source>
</evidence>
<reference evidence="2" key="1">
    <citation type="submission" date="2023-08" db="EMBL/GenBank/DDBJ databases">
        <title>Draft sequence of the Babesia gibsoni genome.</title>
        <authorList>
            <person name="Yamagishi J.Y."/>
            <person name="Xuan X.X."/>
        </authorList>
    </citation>
    <scope>NUCLEOTIDE SEQUENCE</scope>
    <source>
        <strain evidence="2">Azabu</strain>
    </source>
</reference>